<sequence>MRMPNLARSLLHLRLAPGRFDTGALLAGACALGAAALWFGLLPGMSARIDQQARAVARARSAPAPARVVPPAALAAQRLADFHGVLGNAGRTDEIVTRLFEAAAQTGVALNKAEYRPAHDAAGRYDTYTIVLPVKGDYASVRRFCEQVLLTLPYLALDDMRFKRSSANDRSIEASLRFTAFLRADVPASTPTAPGEVRQ</sequence>
<dbReference type="InterPro" id="IPR014717">
    <property type="entry name" value="Transl_elong_EF1B/ribsomal_bS6"/>
</dbReference>
<evidence type="ECO:0008006" key="3">
    <source>
        <dbReference type="Google" id="ProtNLM"/>
    </source>
</evidence>
<dbReference type="AlphaFoldDB" id="A0A4U1HZH7"/>
<evidence type="ECO:0000313" key="2">
    <source>
        <dbReference type="Proteomes" id="UP000305539"/>
    </source>
</evidence>
<name>A0A4U1HZH7_9BURK</name>
<organism evidence="1 2">
    <name type="scientific">Trinickia terrae</name>
    <dbReference type="NCBI Taxonomy" id="2571161"/>
    <lineage>
        <taxon>Bacteria</taxon>
        <taxon>Pseudomonadati</taxon>
        <taxon>Pseudomonadota</taxon>
        <taxon>Betaproteobacteria</taxon>
        <taxon>Burkholderiales</taxon>
        <taxon>Burkholderiaceae</taxon>
        <taxon>Trinickia</taxon>
    </lineage>
</organism>
<dbReference type="OrthoDB" id="9096701at2"/>
<dbReference type="EMBL" id="SWJE01000011">
    <property type="protein sequence ID" value="TKC86378.1"/>
    <property type="molecule type" value="Genomic_DNA"/>
</dbReference>
<dbReference type="Proteomes" id="UP000305539">
    <property type="component" value="Unassembled WGS sequence"/>
</dbReference>
<keyword evidence="2" id="KW-1185">Reference proteome</keyword>
<protein>
    <recommendedName>
        <fullName evidence="3">Pilus assembly protein PilO</fullName>
    </recommendedName>
</protein>
<proteinExistence type="predicted"/>
<evidence type="ECO:0000313" key="1">
    <source>
        <dbReference type="EMBL" id="TKC86378.1"/>
    </source>
</evidence>
<comment type="caution">
    <text evidence="1">The sequence shown here is derived from an EMBL/GenBank/DDBJ whole genome shotgun (WGS) entry which is preliminary data.</text>
</comment>
<gene>
    <name evidence="1" type="ORF">FAZ69_20880</name>
</gene>
<accession>A0A4U1HZH7</accession>
<dbReference type="Gene3D" id="3.30.70.60">
    <property type="match status" value="1"/>
</dbReference>
<reference evidence="1 2" key="1">
    <citation type="submission" date="2019-04" db="EMBL/GenBank/DDBJ databases">
        <title>Trinickia sp. 7GSK02, isolated from subtropical forest soil.</title>
        <authorList>
            <person name="Gao Z.-H."/>
            <person name="Qiu L.-H."/>
        </authorList>
    </citation>
    <scope>NUCLEOTIDE SEQUENCE [LARGE SCALE GENOMIC DNA]</scope>
    <source>
        <strain evidence="1 2">7GSK02</strain>
    </source>
</reference>